<feature type="transmembrane region" description="Helical" evidence="1">
    <location>
        <begin position="6"/>
        <end position="22"/>
    </location>
</feature>
<dbReference type="CDD" id="cd07341">
    <property type="entry name" value="M56_BlaR1_MecR1_like"/>
    <property type="match status" value="1"/>
</dbReference>
<dbReference type="RefSeq" id="WP_144845217.1">
    <property type="nucleotide sequence ID" value="NZ_VMRJ01000001.1"/>
</dbReference>
<evidence type="ECO:0000313" key="3">
    <source>
        <dbReference type="EMBL" id="TVT43580.1"/>
    </source>
</evidence>
<organism evidence="3 4">
    <name type="scientific">Hymenobacter setariae</name>
    <dbReference type="NCBI Taxonomy" id="2594794"/>
    <lineage>
        <taxon>Bacteria</taxon>
        <taxon>Pseudomonadati</taxon>
        <taxon>Bacteroidota</taxon>
        <taxon>Cytophagia</taxon>
        <taxon>Cytophagales</taxon>
        <taxon>Hymenobacteraceae</taxon>
        <taxon>Hymenobacter</taxon>
    </lineage>
</organism>
<evidence type="ECO:0000259" key="2">
    <source>
        <dbReference type="Pfam" id="PF05569"/>
    </source>
</evidence>
<dbReference type="PANTHER" id="PTHR34978">
    <property type="entry name" value="POSSIBLE SENSOR-TRANSDUCER PROTEIN BLAR"/>
    <property type="match status" value="1"/>
</dbReference>
<dbReference type="OrthoDB" id="9785340at2"/>
<feature type="transmembrane region" description="Helical" evidence="1">
    <location>
        <begin position="34"/>
        <end position="58"/>
    </location>
</feature>
<comment type="caution">
    <text evidence="3">The sequence shown here is derived from an EMBL/GenBank/DDBJ whole genome shotgun (WGS) entry which is preliminary data.</text>
</comment>
<feature type="transmembrane region" description="Helical" evidence="1">
    <location>
        <begin position="129"/>
        <end position="151"/>
    </location>
</feature>
<dbReference type="Pfam" id="PF05569">
    <property type="entry name" value="Peptidase_M56"/>
    <property type="match status" value="1"/>
</dbReference>
<keyword evidence="4" id="KW-1185">Reference proteome</keyword>
<evidence type="ECO:0000313" key="4">
    <source>
        <dbReference type="Proteomes" id="UP000317624"/>
    </source>
</evidence>
<sequence>MMVYLVEASGCLLLALGFYKLVLETERVPQFKRFYLLASLLGSALLPLLSIEVDYAAVVPVSPPRSLPVITASTAAPTVPTSSSPQTLPDAGQGIALLYGVMTLLFIGRFSSNLLRLRRQIATYPQHAFHSATLVLLPGQGLPYAFLHYLFVSETAYRKGEVEAEVLTHELAHVRQYHSLDILLLEVILCVGWFNPLLYWLKRAMQLNHEFLADEAVNQCYHNVPKYQQLLLRKLAVATSPALTSTLTFHATKQRLLMMTKHTSDATRWLLGSSTTALFGLLILLFGTTALQVVPPPTAVQAAPTHPYSISGGEAEAIIRREGDKPVLVGKGLKKPYSSLSAADKQWVLVVRQAHPARRTPTPTQWAQWQAQSKYAVWVDERPLQHPLDSYQRTDIAAFMKNYNRAHTQHPDQPMFHLKLWTRAAYAQLLKSPLDTTLTLMFLPNIAHTLRAAK</sequence>
<protein>
    <submittedName>
        <fullName evidence="3">M56 family metallopeptidase</fullName>
    </submittedName>
</protein>
<dbReference type="AlphaFoldDB" id="A0A558C494"/>
<dbReference type="InterPro" id="IPR008756">
    <property type="entry name" value="Peptidase_M56"/>
</dbReference>
<feature type="transmembrane region" description="Helical" evidence="1">
    <location>
        <begin position="91"/>
        <end position="108"/>
    </location>
</feature>
<dbReference type="InterPro" id="IPR052173">
    <property type="entry name" value="Beta-lactam_resp_regulator"/>
</dbReference>
<keyword evidence="1" id="KW-1133">Transmembrane helix</keyword>
<dbReference type="PANTHER" id="PTHR34978:SF3">
    <property type="entry name" value="SLR0241 PROTEIN"/>
    <property type="match status" value="1"/>
</dbReference>
<dbReference type="Proteomes" id="UP000317624">
    <property type="component" value="Unassembled WGS sequence"/>
</dbReference>
<accession>A0A558C494</accession>
<evidence type="ECO:0000256" key="1">
    <source>
        <dbReference type="SAM" id="Phobius"/>
    </source>
</evidence>
<feature type="domain" description="Peptidase M56" evidence="2">
    <location>
        <begin position="165"/>
        <end position="258"/>
    </location>
</feature>
<name>A0A558C494_9BACT</name>
<proteinExistence type="predicted"/>
<keyword evidence="1" id="KW-0472">Membrane</keyword>
<keyword evidence="1" id="KW-0812">Transmembrane</keyword>
<reference evidence="3 4" key="1">
    <citation type="submission" date="2019-07" db="EMBL/GenBank/DDBJ databases">
        <title>Hymenobacter sp. straun FUR1 Genome sequencing and assembly.</title>
        <authorList>
            <person name="Chhetri G."/>
        </authorList>
    </citation>
    <scope>NUCLEOTIDE SEQUENCE [LARGE SCALE GENOMIC DNA]</scope>
    <source>
        <strain evidence="3 4">Fur1</strain>
    </source>
</reference>
<gene>
    <name evidence="3" type="ORF">FNT36_05710</name>
</gene>
<dbReference type="EMBL" id="VMRJ01000001">
    <property type="protein sequence ID" value="TVT43580.1"/>
    <property type="molecule type" value="Genomic_DNA"/>
</dbReference>
<feature type="transmembrane region" description="Helical" evidence="1">
    <location>
        <begin position="269"/>
        <end position="291"/>
    </location>
</feature>
<feature type="transmembrane region" description="Helical" evidence="1">
    <location>
        <begin position="182"/>
        <end position="201"/>
    </location>
</feature>